<dbReference type="InterPro" id="IPR025079">
    <property type="entry name" value="DUF3943"/>
</dbReference>
<comment type="caution">
    <text evidence="2">The sequence shown here is derived from an EMBL/GenBank/DDBJ whole genome shotgun (WGS) entry which is preliminary data.</text>
</comment>
<dbReference type="EMBL" id="SEWG01000001">
    <property type="protein sequence ID" value="RYU91955.1"/>
    <property type="molecule type" value="Genomic_DNA"/>
</dbReference>
<protein>
    <submittedName>
        <fullName evidence="2">DUF3943 domain-containing protein</fullName>
    </submittedName>
</protein>
<organism evidence="2 3">
    <name type="scientific">Mucilaginibacter terrigena</name>
    <dbReference type="NCBI Taxonomy" id="2492395"/>
    <lineage>
        <taxon>Bacteria</taxon>
        <taxon>Pseudomonadati</taxon>
        <taxon>Bacteroidota</taxon>
        <taxon>Sphingobacteriia</taxon>
        <taxon>Sphingobacteriales</taxon>
        <taxon>Sphingobacteriaceae</taxon>
        <taxon>Mucilaginibacter</taxon>
    </lineage>
</organism>
<accession>A0A4Q5LR67</accession>
<keyword evidence="3" id="KW-1185">Reference proteome</keyword>
<reference evidence="2 3" key="1">
    <citation type="submission" date="2019-02" db="EMBL/GenBank/DDBJ databases">
        <title>Bacterial novel species Mucilaginibacter sp. 17JY9-4 isolated from soil.</title>
        <authorList>
            <person name="Jung H.-Y."/>
        </authorList>
    </citation>
    <scope>NUCLEOTIDE SEQUENCE [LARGE SCALE GENOMIC DNA]</scope>
    <source>
        <strain evidence="2 3">17JY9-4</strain>
    </source>
</reference>
<feature type="domain" description="DUF3943" evidence="1">
    <location>
        <begin position="114"/>
        <end position="219"/>
    </location>
</feature>
<dbReference type="Proteomes" id="UP000293331">
    <property type="component" value="Unassembled WGS sequence"/>
</dbReference>
<evidence type="ECO:0000259" key="1">
    <source>
        <dbReference type="Pfam" id="PF13084"/>
    </source>
</evidence>
<proteinExistence type="predicted"/>
<dbReference type="OrthoDB" id="9808630at2"/>
<sequence length="489" mass="54821">MNSLTLIADILKFLPYQLLIVVFAIALCFPTATIAQTAQDADKLIIDTVPKPKPRRARTPFFGTVPPETKRFGRAAAEWGLAQAIPFSYGKFIAHAPYSNVTGATIWRNLNPGSWQWDKDIFRTNQFGHPYQGSLYFSSFRSNGYSFWQSAPAAVAGSYFWETFGENEHPSPNDFINTSFGGIVLGEMSYRLSNKIVNNRHRGFGRQMEEIAAFLANPMNGLNRLLDGKWGRVYGNPKDRDSTQVSAEFDLGARTFNSITGTIGGNGKTVPFVRAKLIYGNRYKDYRTPFSNIYINIEAGKDDSSIVNLVSVYGSLAGWELRSNKDLKHLAILSANYDYISNEAFFYGAQSVKLNLFSQYDVSKKVKFNTNIGTGPVLLAAVPNTYNSNGRNYDYTSGFSINGGAGINVKDKFFAGFDYRGGALYTINGNKSHYFLHTATTEVRYAWSKKLSVAAESGYFFLRGKYDEHPDVNKRYPYVRLSTRYSVDF</sequence>
<evidence type="ECO:0000313" key="2">
    <source>
        <dbReference type="EMBL" id="RYU91955.1"/>
    </source>
</evidence>
<evidence type="ECO:0000313" key="3">
    <source>
        <dbReference type="Proteomes" id="UP000293331"/>
    </source>
</evidence>
<name>A0A4Q5LR67_9SPHI</name>
<dbReference type="Pfam" id="PF13084">
    <property type="entry name" value="DUF3943"/>
    <property type="match status" value="1"/>
</dbReference>
<gene>
    <name evidence="2" type="ORF">EWM62_00500</name>
</gene>
<dbReference type="AlphaFoldDB" id="A0A4Q5LR67"/>